<evidence type="ECO:0000313" key="2">
    <source>
        <dbReference type="EMBL" id="CAB4791648.1"/>
    </source>
</evidence>
<reference evidence="2" key="1">
    <citation type="submission" date="2020-05" db="EMBL/GenBank/DDBJ databases">
        <authorList>
            <person name="Chiriac C."/>
            <person name="Salcher M."/>
            <person name="Ghai R."/>
            <person name="Kavagutti S V."/>
        </authorList>
    </citation>
    <scope>NUCLEOTIDE SEQUENCE</scope>
</reference>
<name>A0A6J6X8R5_9ZZZZ</name>
<feature type="region of interest" description="Disordered" evidence="1">
    <location>
        <begin position="33"/>
        <end position="60"/>
    </location>
</feature>
<gene>
    <name evidence="2" type="ORF">UFOPK2992_00485</name>
</gene>
<dbReference type="AlphaFoldDB" id="A0A6J6X8R5"/>
<sequence>MASNGRGGRCADAVMAGAALQNGALEQTIGGLEGKQGTHAHGTSRFARNRDPPRVTAERSDVLRHPLQRRNLIENANVARVSKLGEVLGEMQEAECAKAIVDAHNDHALASERGAVVRGFNAAAAHKCAAMNPHKYRQSRGCRIRSPHAEVQTVVARRRQIVATKGRRHWWLRRNEPID</sequence>
<evidence type="ECO:0000256" key="1">
    <source>
        <dbReference type="SAM" id="MobiDB-lite"/>
    </source>
</evidence>
<accession>A0A6J6X8R5</accession>
<feature type="compositionally biased region" description="Basic and acidic residues" evidence="1">
    <location>
        <begin position="48"/>
        <end position="60"/>
    </location>
</feature>
<protein>
    <submittedName>
        <fullName evidence="2">Unannotated protein</fullName>
    </submittedName>
</protein>
<proteinExistence type="predicted"/>
<organism evidence="2">
    <name type="scientific">freshwater metagenome</name>
    <dbReference type="NCBI Taxonomy" id="449393"/>
    <lineage>
        <taxon>unclassified sequences</taxon>
        <taxon>metagenomes</taxon>
        <taxon>ecological metagenomes</taxon>
    </lineage>
</organism>
<dbReference type="EMBL" id="CAFAAI010000061">
    <property type="protein sequence ID" value="CAB4791648.1"/>
    <property type="molecule type" value="Genomic_DNA"/>
</dbReference>